<dbReference type="EMBL" id="GBXM01099714">
    <property type="protein sequence ID" value="JAH08863.1"/>
    <property type="molecule type" value="Transcribed_RNA"/>
</dbReference>
<reference evidence="2" key="2">
    <citation type="journal article" date="2015" name="Fish Shellfish Immunol.">
        <title>Early steps in the European eel (Anguilla anguilla)-Vibrio vulnificus interaction in the gills: Role of the RtxA13 toxin.</title>
        <authorList>
            <person name="Callol A."/>
            <person name="Pajuelo D."/>
            <person name="Ebbesson L."/>
            <person name="Teles M."/>
            <person name="MacKenzie S."/>
            <person name="Amaro C."/>
        </authorList>
    </citation>
    <scope>NUCLEOTIDE SEQUENCE</scope>
</reference>
<evidence type="ECO:0000256" key="1">
    <source>
        <dbReference type="SAM" id="SignalP"/>
    </source>
</evidence>
<evidence type="ECO:0000313" key="2">
    <source>
        <dbReference type="EMBL" id="JAH08863.1"/>
    </source>
</evidence>
<sequence>MKMYFMSCLFLSVFSHSINVWIKPLSYERTDDFFVCSDSLGSVEQTMCTLFNIIKYQLM</sequence>
<name>A0A0E9PYC9_ANGAN</name>
<feature type="signal peptide" evidence="1">
    <location>
        <begin position="1"/>
        <end position="15"/>
    </location>
</feature>
<dbReference type="AlphaFoldDB" id="A0A0E9PYC9"/>
<proteinExistence type="predicted"/>
<protein>
    <submittedName>
        <fullName evidence="2">Uncharacterized protein</fullName>
    </submittedName>
</protein>
<keyword evidence="1" id="KW-0732">Signal</keyword>
<organism evidence="2">
    <name type="scientific">Anguilla anguilla</name>
    <name type="common">European freshwater eel</name>
    <name type="synonym">Muraena anguilla</name>
    <dbReference type="NCBI Taxonomy" id="7936"/>
    <lineage>
        <taxon>Eukaryota</taxon>
        <taxon>Metazoa</taxon>
        <taxon>Chordata</taxon>
        <taxon>Craniata</taxon>
        <taxon>Vertebrata</taxon>
        <taxon>Euteleostomi</taxon>
        <taxon>Actinopterygii</taxon>
        <taxon>Neopterygii</taxon>
        <taxon>Teleostei</taxon>
        <taxon>Anguilliformes</taxon>
        <taxon>Anguillidae</taxon>
        <taxon>Anguilla</taxon>
    </lineage>
</organism>
<reference evidence="2" key="1">
    <citation type="submission" date="2014-11" db="EMBL/GenBank/DDBJ databases">
        <authorList>
            <person name="Amaro Gonzalez C."/>
        </authorList>
    </citation>
    <scope>NUCLEOTIDE SEQUENCE</scope>
</reference>
<accession>A0A0E9PYC9</accession>
<feature type="chain" id="PRO_5012429789" evidence="1">
    <location>
        <begin position="16"/>
        <end position="59"/>
    </location>
</feature>